<dbReference type="Proteomes" id="UP001303236">
    <property type="component" value="Chromosome"/>
</dbReference>
<accession>A0ABY9W1G0</accession>
<sequence>MTQETHGAQSRILERYDTTAVNCLTGGYSALATVLGRPVAEQAIFERGNGYLFQAGLDEGGYPEYIFPVEEAGALGMTRSGFKVHTVPIEPAAMGAQLVRLLAEFKGVVVWVNTAHLGYADVYTGNAPYLHAVLIERISEDLRHVDVLDTLVVGPKPFSCRARLSIEDLVRATTDHIRTESHDGMGFFYAATDTLAAAGPGEGAGDGGLDGVLAEQARRFFAEERFRGAINRYRDLSAACFAGTQEQAAIGARRLFHHSSVLYAVPSLVLMGRSLADAGAGEDTTALHEEAMRHWQAMGVLALRYEATAAPSVLGRINERFARLDEVTVRLWESLIGR</sequence>
<keyword evidence="2" id="KW-1185">Reference proteome</keyword>
<evidence type="ECO:0008006" key="3">
    <source>
        <dbReference type="Google" id="ProtNLM"/>
    </source>
</evidence>
<protein>
    <recommendedName>
        <fullName evidence="3">Butirosin biosynthesis protein H N-terminal domain-containing protein</fullName>
    </recommendedName>
</protein>
<name>A0ABY9W1G0_9ACTN</name>
<proteinExistence type="predicted"/>
<organism evidence="1 2">
    <name type="scientific">Streptomyces durocortorensis</name>
    <dbReference type="NCBI Taxonomy" id="2811104"/>
    <lineage>
        <taxon>Bacteria</taxon>
        <taxon>Bacillati</taxon>
        <taxon>Actinomycetota</taxon>
        <taxon>Actinomycetes</taxon>
        <taxon>Kitasatosporales</taxon>
        <taxon>Streptomycetaceae</taxon>
        <taxon>Streptomyces</taxon>
    </lineage>
</organism>
<reference evidence="1 2" key="1">
    <citation type="submission" date="2023-09" db="EMBL/GenBank/DDBJ databases">
        <title>Genome completion map analysis of the actinomycetes C11-1.</title>
        <authorList>
            <person name="Qin P."/>
            <person name="Guan P."/>
        </authorList>
    </citation>
    <scope>NUCLEOTIDE SEQUENCE [LARGE SCALE GENOMIC DNA]</scope>
    <source>
        <strain evidence="1 2">C11-1</strain>
    </source>
</reference>
<gene>
    <name evidence="1" type="ORF">RI138_24040</name>
</gene>
<evidence type="ECO:0000313" key="2">
    <source>
        <dbReference type="Proteomes" id="UP001303236"/>
    </source>
</evidence>
<dbReference type="EMBL" id="CP134500">
    <property type="protein sequence ID" value="WNF29648.1"/>
    <property type="molecule type" value="Genomic_DNA"/>
</dbReference>
<evidence type="ECO:0000313" key="1">
    <source>
        <dbReference type="EMBL" id="WNF29648.1"/>
    </source>
</evidence>